<sequence length="413" mass="47231">MRANSFWILIQTNPLMEFMESLENPVTPAALRQRASLTSHQLPKVRHETTQLKQVKRKTLTNSTGPREPVHDFNGFLGPSTHQRYEFFSEASDNSQPIRRPRDVNILSHTLRQCQQRIDQFPPIQAGHRFQTDLRLAMEKAEKSKSSEEISDLRYKTQSPDYGFAHTTNKDFSKMAHTVTSTQRTPLVHNSPLSSPRRAISPPFKTRLIREMLPTMNIHQGLTPKVDAYKRGYHTAGDYSPSTKRVIDDLDKARCDLILLPTNQQLNIQEITIQTDRYKQIAGHRTFSIRFESSTDNTLEDKPYHRRPYLLQKSPDKRKRASSPAAFNATLEEIQFKQMHHLQCANEDLFARPANIIDLEPSSSVENAASDMLECIKAPQSTGKSQISNSGQYNHNICRPLMNSIPCSPFPIL</sequence>
<dbReference type="VEuPathDB" id="GiardiaDB:GLP15_5167"/>
<reference evidence="2 3" key="1">
    <citation type="journal article" date="2010" name="BMC Genomics">
        <title>Genome analysis and comparative genomics of a Giardia intestinalis assemblage E isolate.</title>
        <authorList>
            <person name="Jerlstrom-Hultqvist J."/>
            <person name="Franzen O."/>
            <person name="Ankarklev J."/>
            <person name="Xu F."/>
            <person name="Nohynkova E."/>
            <person name="Andersson J.O."/>
            <person name="Svard S.G."/>
            <person name="Andersson B."/>
        </authorList>
    </citation>
    <scope>NUCLEOTIDE SEQUENCE [LARGE SCALE GENOMIC DNA]</scope>
    <source>
        <strain evidence="2 3">P15</strain>
    </source>
</reference>
<proteinExistence type="predicted"/>
<organism evidence="2 3">
    <name type="scientific">Giardia intestinalis (strain P15)</name>
    <name type="common">Giardia lamblia</name>
    <dbReference type="NCBI Taxonomy" id="658858"/>
    <lineage>
        <taxon>Eukaryota</taxon>
        <taxon>Metamonada</taxon>
        <taxon>Diplomonadida</taxon>
        <taxon>Hexamitidae</taxon>
        <taxon>Giardiinae</taxon>
        <taxon>Giardia</taxon>
    </lineage>
</organism>
<accession>E1EW99</accession>
<protein>
    <submittedName>
        <fullName evidence="2">Uncharacterized protein</fullName>
    </submittedName>
</protein>
<dbReference type="OMA" id="QTDRYKQ"/>
<dbReference type="AlphaFoldDB" id="E1EW99"/>
<evidence type="ECO:0000313" key="3">
    <source>
        <dbReference type="Proteomes" id="UP000008974"/>
    </source>
</evidence>
<evidence type="ECO:0000256" key="1">
    <source>
        <dbReference type="SAM" id="MobiDB-lite"/>
    </source>
</evidence>
<dbReference type="OrthoDB" id="10257010at2759"/>
<dbReference type="EMBL" id="ACVC01000027">
    <property type="protein sequence ID" value="EFO65493.1"/>
    <property type="molecule type" value="Genomic_DNA"/>
</dbReference>
<feature type="region of interest" description="Disordered" evidence="1">
    <location>
        <begin position="180"/>
        <end position="200"/>
    </location>
</feature>
<name>E1EW99_GIAIA</name>
<evidence type="ECO:0000313" key="2">
    <source>
        <dbReference type="EMBL" id="EFO65493.1"/>
    </source>
</evidence>
<gene>
    <name evidence="2" type="ORF">GLP15_5167</name>
</gene>
<comment type="caution">
    <text evidence="2">The sequence shown here is derived from an EMBL/GenBank/DDBJ whole genome shotgun (WGS) entry which is preliminary data.</text>
</comment>
<dbReference type="Proteomes" id="UP000008974">
    <property type="component" value="Unassembled WGS sequence"/>
</dbReference>